<organism evidence="5">
    <name type="scientific">Oppiella nova</name>
    <dbReference type="NCBI Taxonomy" id="334625"/>
    <lineage>
        <taxon>Eukaryota</taxon>
        <taxon>Metazoa</taxon>
        <taxon>Ecdysozoa</taxon>
        <taxon>Arthropoda</taxon>
        <taxon>Chelicerata</taxon>
        <taxon>Arachnida</taxon>
        <taxon>Acari</taxon>
        <taxon>Acariformes</taxon>
        <taxon>Sarcoptiformes</taxon>
        <taxon>Oribatida</taxon>
        <taxon>Brachypylina</taxon>
        <taxon>Oppioidea</taxon>
        <taxon>Oppiidae</taxon>
        <taxon>Oppiella</taxon>
    </lineage>
</organism>
<dbReference type="PROSITE" id="PS00134">
    <property type="entry name" value="TRYPSIN_HIS"/>
    <property type="match status" value="1"/>
</dbReference>
<evidence type="ECO:0000256" key="2">
    <source>
        <dbReference type="SAM" id="MobiDB-lite"/>
    </source>
</evidence>
<dbReference type="InterPro" id="IPR043504">
    <property type="entry name" value="Peptidase_S1_PA_chymotrypsin"/>
</dbReference>
<dbReference type="EMBL" id="OC919468">
    <property type="protein sequence ID" value="CAD7651387.1"/>
    <property type="molecule type" value="Genomic_DNA"/>
</dbReference>
<feature type="domain" description="Protein masquerade clip-domain" evidence="4">
    <location>
        <begin position="123"/>
        <end position="157"/>
    </location>
</feature>
<gene>
    <name evidence="5" type="ORF">ONB1V03_LOCUS8274</name>
</gene>
<keyword evidence="1" id="KW-1015">Disulfide bond</keyword>
<dbReference type="Pfam" id="PF00089">
    <property type="entry name" value="Trypsin"/>
    <property type="match status" value="1"/>
</dbReference>
<dbReference type="InterPro" id="IPR001254">
    <property type="entry name" value="Trypsin_dom"/>
</dbReference>
<dbReference type="InterPro" id="IPR040479">
    <property type="entry name" value="CLIP_SPH_mas"/>
</dbReference>
<dbReference type="Proteomes" id="UP000728032">
    <property type="component" value="Unassembled WGS sequence"/>
</dbReference>
<dbReference type="PANTHER" id="PTHR24252:SF7">
    <property type="entry name" value="HYALIN"/>
    <property type="match status" value="1"/>
</dbReference>
<accession>A0A7R9M2V7</accession>
<dbReference type="PANTHER" id="PTHR24252">
    <property type="entry name" value="ACROSIN-RELATED"/>
    <property type="match status" value="1"/>
</dbReference>
<protein>
    <submittedName>
        <fullName evidence="5">Uncharacterized protein</fullName>
    </submittedName>
</protein>
<feature type="region of interest" description="Disordered" evidence="2">
    <location>
        <begin position="240"/>
        <end position="283"/>
    </location>
</feature>
<dbReference type="GO" id="GO:0004252">
    <property type="term" value="F:serine-type endopeptidase activity"/>
    <property type="evidence" value="ECO:0007669"/>
    <property type="project" value="InterPro"/>
</dbReference>
<evidence type="ECO:0000313" key="6">
    <source>
        <dbReference type="Proteomes" id="UP000728032"/>
    </source>
</evidence>
<evidence type="ECO:0000313" key="5">
    <source>
        <dbReference type="EMBL" id="CAD7651387.1"/>
    </source>
</evidence>
<feature type="domain" description="Protein masquerade clip-domain" evidence="4">
    <location>
        <begin position="299"/>
        <end position="333"/>
    </location>
</feature>
<dbReference type="SUPFAM" id="SSF50494">
    <property type="entry name" value="Trypsin-like serine proteases"/>
    <property type="match status" value="1"/>
</dbReference>
<reference evidence="5" key="1">
    <citation type="submission" date="2020-11" db="EMBL/GenBank/DDBJ databases">
        <authorList>
            <person name="Tran Van P."/>
        </authorList>
    </citation>
    <scope>NUCLEOTIDE SEQUENCE</scope>
</reference>
<feature type="compositionally biased region" description="Acidic residues" evidence="2">
    <location>
        <begin position="273"/>
        <end position="283"/>
    </location>
</feature>
<dbReference type="AlphaFoldDB" id="A0A7R9M2V7"/>
<keyword evidence="6" id="KW-1185">Reference proteome</keyword>
<name>A0A7R9M2V7_9ACAR</name>
<dbReference type="OrthoDB" id="6437225at2759"/>
<dbReference type="InterPro" id="IPR018114">
    <property type="entry name" value="TRYPSIN_HIS"/>
</dbReference>
<feature type="compositionally biased region" description="Polar residues" evidence="2">
    <location>
        <begin position="240"/>
        <end position="253"/>
    </location>
</feature>
<dbReference type="GO" id="GO:0006508">
    <property type="term" value="P:proteolysis"/>
    <property type="evidence" value="ECO:0007669"/>
    <property type="project" value="InterPro"/>
</dbReference>
<feature type="domain" description="Peptidase S1" evidence="3">
    <location>
        <begin position="393"/>
        <end position="437"/>
    </location>
</feature>
<dbReference type="Pfam" id="PF18398">
    <property type="entry name" value="CLIP_SPH_mas"/>
    <property type="match status" value="3"/>
</dbReference>
<dbReference type="InterPro" id="IPR009003">
    <property type="entry name" value="Peptidase_S1_PA"/>
</dbReference>
<feature type="domain" description="Protein masquerade clip-domain" evidence="4">
    <location>
        <begin position="80"/>
        <end position="110"/>
    </location>
</feature>
<feature type="compositionally biased region" description="Pro residues" evidence="2">
    <location>
        <begin position="260"/>
        <end position="271"/>
    </location>
</feature>
<dbReference type="Gene3D" id="2.40.10.10">
    <property type="entry name" value="Trypsin-like serine proteases"/>
    <property type="match status" value="1"/>
</dbReference>
<dbReference type="EMBL" id="CAJPVJ010004643">
    <property type="protein sequence ID" value="CAG2168790.1"/>
    <property type="molecule type" value="Genomic_DNA"/>
</dbReference>
<evidence type="ECO:0000259" key="4">
    <source>
        <dbReference type="Pfam" id="PF18398"/>
    </source>
</evidence>
<proteinExistence type="predicted"/>
<evidence type="ECO:0000259" key="3">
    <source>
        <dbReference type="Pfam" id="PF00089"/>
    </source>
</evidence>
<sequence>MRYIRFCSNILSNGKCLGEGYQCCLQSEVDLENSSNIVTVVQQSDSLNNSKDETKVNDMSVTVSTSHGKDVVATTPMPLCEGTCVAPLFSLLCDETDYSLYCPNGGSCCVNRDPTTEAPPLKPCPGNCIPTILSGMCNRPSELILKTIDCTSGSICCHNPQENNEDIVKDMNIDETSPPKANIPPQLSIPPPNNPMPQNYNPIPFPHENLWPPIHAQEVPIQRPNFNHLPPLPMIPHQNPSLPNIPLNPQSIPNRDILPAPHPSPVPPSLPEPELDQPIDDSSTDNKSIAIGVGGPPFCPGPCIAPMFRFTCFGGNAIYPKFQCAKGGQICCAPMTDIQAFEANVLANNGVWKINPNKTVNYDDSPIKPPPPRRPNPYMCGIKGTQRKETPRVVGGSDSFPGEWCWQAALINAQNQYLCAGALISSQWVLTAAHCITKY</sequence>
<evidence type="ECO:0000256" key="1">
    <source>
        <dbReference type="ARBA" id="ARBA00023157"/>
    </source>
</evidence>